<dbReference type="PANTHER" id="PTHR32282:SF11">
    <property type="entry name" value="PENICILLIN-BINDING PROTEIN 1B"/>
    <property type="match status" value="1"/>
</dbReference>
<evidence type="ECO:0000313" key="20">
    <source>
        <dbReference type="EMBL" id="SHI91809.1"/>
    </source>
</evidence>
<gene>
    <name evidence="20" type="ORF">SAMN04488508_10456</name>
</gene>
<evidence type="ECO:0000256" key="11">
    <source>
        <dbReference type="ARBA" id="ARBA00022960"/>
    </source>
</evidence>
<evidence type="ECO:0000256" key="3">
    <source>
        <dbReference type="ARBA" id="ARBA00007090"/>
    </source>
</evidence>
<keyword evidence="9" id="KW-0808">Transferase</keyword>
<dbReference type="Proteomes" id="UP000184432">
    <property type="component" value="Unassembled WGS sequence"/>
</dbReference>
<dbReference type="GO" id="GO:0009002">
    <property type="term" value="F:serine-type D-Ala-D-Ala carboxypeptidase activity"/>
    <property type="evidence" value="ECO:0007669"/>
    <property type="project" value="UniProtKB-EC"/>
</dbReference>
<keyword evidence="11" id="KW-0133">Cell shape</keyword>
<reference evidence="21" key="1">
    <citation type="submission" date="2016-11" db="EMBL/GenBank/DDBJ databases">
        <authorList>
            <person name="Varghese N."/>
            <person name="Submissions S."/>
        </authorList>
    </citation>
    <scope>NUCLEOTIDE SEQUENCE [LARGE SCALE GENOMIC DNA]</scope>
    <source>
        <strain evidence="21">DSM 22623</strain>
    </source>
</reference>
<evidence type="ECO:0000256" key="14">
    <source>
        <dbReference type="ARBA" id="ARBA00023268"/>
    </source>
</evidence>
<evidence type="ECO:0000259" key="19">
    <source>
        <dbReference type="Pfam" id="PF00912"/>
    </source>
</evidence>
<evidence type="ECO:0000256" key="15">
    <source>
        <dbReference type="ARBA" id="ARBA00023316"/>
    </source>
</evidence>
<dbReference type="InterPro" id="IPR001264">
    <property type="entry name" value="Glyco_trans_51"/>
</dbReference>
<keyword evidence="8" id="KW-0328">Glycosyltransferase</keyword>
<organism evidence="20 21">
    <name type="scientific">Aquimarina spongiae</name>
    <dbReference type="NCBI Taxonomy" id="570521"/>
    <lineage>
        <taxon>Bacteria</taxon>
        <taxon>Pseudomonadati</taxon>
        <taxon>Bacteroidota</taxon>
        <taxon>Flavobacteriia</taxon>
        <taxon>Flavobacteriales</taxon>
        <taxon>Flavobacteriaceae</taxon>
        <taxon>Aquimarina</taxon>
    </lineage>
</organism>
<evidence type="ECO:0000256" key="4">
    <source>
        <dbReference type="ARBA" id="ARBA00007739"/>
    </source>
</evidence>
<evidence type="ECO:0000256" key="9">
    <source>
        <dbReference type="ARBA" id="ARBA00022679"/>
    </source>
</evidence>
<evidence type="ECO:0000256" key="10">
    <source>
        <dbReference type="ARBA" id="ARBA00022801"/>
    </source>
</evidence>
<evidence type="ECO:0000256" key="5">
    <source>
        <dbReference type="ARBA" id="ARBA00022475"/>
    </source>
</evidence>
<dbReference type="SUPFAM" id="SSF53955">
    <property type="entry name" value="Lysozyme-like"/>
    <property type="match status" value="1"/>
</dbReference>
<dbReference type="InterPro" id="IPR023346">
    <property type="entry name" value="Lysozyme-like_dom_sf"/>
</dbReference>
<evidence type="ECO:0000256" key="12">
    <source>
        <dbReference type="ARBA" id="ARBA00022984"/>
    </source>
</evidence>
<feature type="domain" description="Penicillin-binding protein transpeptidase" evidence="18">
    <location>
        <begin position="442"/>
        <end position="697"/>
    </location>
</feature>
<evidence type="ECO:0000259" key="18">
    <source>
        <dbReference type="Pfam" id="PF00905"/>
    </source>
</evidence>
<evidence type="ECO:0000256" key="13">
    <source>
        <dbReference type="ARBA" id="ARBA00023136"/>
    </source>
</evidence>
<dbReference type="SUPFAM" id="SSF56601">
    <property type="entry name" value="beta-lactamase/transpeptidase-like"/>
    <property type="match status" value="1"/>
</dbReference>
<dbReference type="GO" id="GO:0008360">
    <property type="term" value="P:regulation of cell shape"/>
    <property type="evidence" value="ECO:0007669"/>
    <property type="project" value="UniProtKB-KW"/>
</dbReference>
<sequence>MAKATPKSRKRTPKKKAGTSTLKFIKAFWIAFGTGILLVILLFLLASWGAFGEMPTFEELENPQNDLATQIISSDGAQIGTFFKENRTPVSYNELSENLVHALVATEDARYYDHSGIDARGTIRAFAFLGKKGGASTITQQLARQLFVGVRSRNIFAAITQKAKEWVIATRLERQYTKEEIMTMYLNKYDFLNQAIGISSASRIYFNRDTPKDLKIEEAAVLVGMLKNSSLFNPLRRPELVKDRRDVVLSQMAKYGYINTAQKDSLQQLPLKLDYAPEGHSDGTATYFREFVRSWMGDWVKKNPKGVNEEGEEEFFNIYRDGLRINVTIDSRMQKYAEEATREHMANLQKEFDKQETKNKTTPFRDITKAETQGIINRAMKSSARWKSMVANGKSDKEIRKSFEEKTEMKIFSWKGEIDTIMTPKDSILYYKKFLRSGLMSMEPQTGHVKAWVGGINYKHFQYDHVDQGARQVGSTFKPFVYATAIDQLKLSPCDTLPRSQITIPVDSHGVVDKDWTPKNSDGEYSGYLSLKDALAKSVNTISARLMDRIGPDPIVRLAQNTGVKSEILPVASICLGSVDLKLSEMVGAYSTFANQGIYTKPVMITSIEDKNGTVLYQFVPETRDVISKEAAYVTINLMEGVTQSGSGVRLRTGPSTRYDIKNVVTGHPYEFNNPIAGKTGTTQNQSDGWFMGIVPNLCTGVWVGADDRATHFETTTFGQGATMALPIWALYMRKCYEDKDLNVSKDAFPKPEGLTIEVDCEEFKKSITPEENIDDEFSL</sequence>
<dbReference type="Gene3D" id="3.40.710.10">
    <property type="entry name" value="DD-peptidase/beta-lactamase superfamily"/>
    <property type="match status" value="1"/>
</dbReference>
<evidence type="ECO:0000256" key="16">
    <source>
        <dbReference type="ARBA" id="ARBA00034000"/>
    </source>
</evidence>
<proteinExistence type="inferred from homology"/>
<evidence type="ECO:0000256" key="8">
    <source>
        <dbReference type="ARBA" id="ARBA00022676"/>
    </source>
</evidence>
<keyword evidence="7" id="KW-0645">Protease</keyword>
<evidence type="ECO:0000256" key="7">
    <source>
        <dbReference type="ARBA" id="ARBA00022670"/>
    </source>
</evidence>
<evidence type="ECO:0000256" key="2">
    <source>
        <dbReference type="ARBA" id="ARBA00004752"/>
    </source>
</evidence>
<evidence type="ECO:0000313" key="21">
    <source>
        <dbReference type="Proteomes" id="UP000184432"/>
    </source>
</evidence>
<comment type="subcellular location">
    <subcellularLocation>
        <location evidence="1">Cell membrane</location>
    </subcellularLocation>
</comment>
<comment type="catalytic activity">
    <reaction evidence="17">
        <text>[GlcNAc-(1-&gt;4)-Mur2Ac(oyl-L-Ala-gamma-D-Glu-L-Lys-D-Ala-D-Ala)](n)-di-trans,octa-cis-undecaprenyl diphosphate + beta-D-GlcNAc-(1-&gt;4)-Mur2Ac(oyl-L-Ala-gamma-D-Glu-L-Lys-D-Ala-D-Ala)-di-trans,octa-cis-undecaprenyl diphosphate = [GlcNAc-(1-&gt;4)-Mur2Ac(oyl-L-Ala-gamma-D-Glu-L-Lys-D-Ala-D-Ala)](n+1)-di-trans,octa-cis-undecaprenyl diphosphate + di-trans,octa-cis-undecaprenyl diphosphate + H(+)</text>
        <dbReference type="Rhea" id="RHEA:23708"/>
        <dbReference type="Rhea" id="RHEA-COMP:9602"/>
        <dbReference type="Rhea" id="RHEA-COMP:9603"/>
        <dbReference type="ChEBI" id="CHEBI:15378"/>
        <dbReference type="ChEBI" id="CHEBI:58405"/>
        <dbReference type="ChEBI" id="CHEBI:60033"/>
        <dbReference type="ChEBI" id="CHEBI:78435"/>
        <dbReference type="EC" id="2.4.99.28"/>
    </reaction>
</comment>
<keyword evidence="10" id="KW-0378">Hydrolase</keyword>
<dbReference type="PANTHER" id="PTHR32282">
    <property type="entry name" value="BINDING PROTEIN TRANSPEPTIDASE, PUTATIVE-RELATED"/>
    <property type="match status" value="1"/>
</dbReference>
<keyword evidence="14" id="KW-0511">Multifunctional enzyme</keyword>
<evidence type="ECO:0000256" key="6">
    <source>
        <dbReference type="ARBA" id="ARBA00022645"/>
    </source>
</evidence>
<keyword evidence="21" id="KW-1185">Reference proteome</keyword>
<dbReference type="GO" id="GO:0009252">
    <property type="term" value="P:peptidoglycan biosynthetic process"/>
    <property type="evidence" value="ECO:0007669"/>
    <property type="project" value="UniProtKB-KW"/>
</dbReference>
<evidence type="ECO:0000256" key="1">
    <source>
        <dbReference type="ARBA" id="ARBA00004236"/>
    </source>
</evidence>
<dbReference type="RefSeq" id="WP_073315889.1">
    <property type="nucleotide sequence ID" value="NZ_FQYP01000004.1"/>
</dbReference>
<dbReference type="AlphaFoldDB" id="A0A1M6F2G1"/>
<dbReference type="GO" id="GO:0008955">
    <property type="term" value="F:peptidoglycan glycosyltransferase activity"/>
    <property type="evidence" value="ECO:0007669"/>
    <property type="project" value="UniProtKB-EC"/>
</dbReference>
<evidence type="ECO:0000256" key="17">
    <source>
        <dbReference type="ARBA" id="ARBA00049902"/>
    </source>
</evidence>
<dbReference type="GO" id="GO:0071555">
    <property type="term" value="P:cell wall organization"/>
    <property type="evidence" value="ECO:0007669"/>
    <property type="project" value="UniProtKB-KW"/>
</dbReference>
<dbReference type="GO" id="GO:0008658">
    <property type="term" value="F:penicillin binding"/>
    <property type="evidence" value="ECO:0007669"/>
    <property type="project" value="InterPro"/>
</dbReference>
<keyword evidence="12" id="KW-0573">Peptidoglycan synthesis</keyword>
<dbReference type="GO" id="GO:0006508">
    <property type="term" value="P:proteolysis"/>
    <property type="evidence" value="ECO:0007669"/>
    <property type="project" value="UniProtKB-KW"/>
</dbReference>
<keyword evidence="6" id="KW-0121">Carboxypeptidase</keyword>
<comment type="pathway">
    <text evidence="2">Cell wall biogenesis; peptidoglycan biosynthesis.</text>
</comment>
<dbReference type="STRING" id="570521.SAMN04488508_10456"/>
<dbReference type="Gene3D" id="1.10.3810.10">
    <property type="entry name" value="Biosynthetic peptidoglycan transglycosylase-like"/>
    <property type="match status" value="1"/>
</dbReference>
<dbReference type="InterPro" id="IPR001460">
    <property type="entry name" value="PCN-bd_Tpept"/>
</dbReference>
<dbReference type="InterPro" id="IPR050396">
    <property type="entry name" value="Glycosyltr_51/Transpeptidase"/>
</dbReference>
<comment type="similarity">
    <text evidence="3">In the C-terminal section; belongs to the transpeptidase family.</text>
</comment>
<protein>
    <submittedName>
        <fullName evidence="20">Penicillin-binding protein 1A</fullName>
    </submittedName>
</protein>
<keyword evidence="5" id="KW-1003">Cell membrane</keyword>
<dbReference type="OrthoDB" id="9766909at2"/>
<name>A0A1M6F2G1_9FLAO</name>
<accession>A0A1M6F2G1</accession>
<dbReference type="InterPro" id="IPR012338">
    <property type="entry name" value="Beta-lactam/transpept-like"/>
</dbReference>
<comment type="catalytic activity">
    <reaction evidence="16">
        <text>Preferential cleavage: (Ac)2-L-Lys-D-Ala-|-D-Ala. Also transpeptidation of peptidyl-alanyl moieties that are N-acyl substituents of D-alanine.</text>
        <dbReference type="EC" id="3.4.16.4"/>
    </reaction>
</comment>
<dbReference type="Pfam" id="PF00905">
    <property type="entry name" value="Transpeptidase"/>
    <property type="match status" value="1"/>
</dbReference>
<dbReference type="InterPro" id="IPR036950">
    <property type="entry name" value="PBP_transglycosylase"/>
</dbReference>
<dbReference type="GO" id="GO:0030288">
    <property type="term" value="C:outer membrane-bounded periplasmic space"/>
    <property type="evidence" value="ECO:0007669"/>
    <property type="project" value="TreeGrafter"/>
</dbReference>
<feature type="domain" description="Glycosyl transferase family 51" evidence="19">
    <location>
        <begin position="76"/>
        <end position="252"/>
    </location>
</feature>
<dbReference type="Pfam" id="PF00912">
    <property type="entry name" value="Transgly"/>
    <property type="match status" value="1"/>
</dbReference>
<dbReference type="EMBL" id="FQYP01000004">
    <property type="protein sequence ID" value="SHI91809.1"/>
    <property type="molecule type" value="Genomic_DNA"/>
</dbReference>
<keyword evidence="15" id="KW-0961">Cell wall biogenesis/degradation</keyword>
<keyword evidence="13" id="KW-0472">Membrane</keyword>
<dbReference type="GO" id="GO:0005886">
    <property type="term" value="C:plasma membrane"/>
    <property type="evidence" value="ECO:0007669"/>
    <property type="project" value="UniProtKB-SubCell"/>
</dbReference>
<comment type="similarity">
    <text evidence="4">In the N-terminal section; belongs to the glycosyltransferase 51 family.</text>
</comment>